<reference evidence="2" key="1">
    <citation type="submission" date="2023-03" db="EMBL/GenBank/DDBJ databases">
        <title>Massive genome expansion in bonnet fungi (Mycena s.s.) driven by repeated elements and novel gene families across ecological guilds.</title>
        <authorList>
            <consortium name="Lawrence Berkeley National Laboratory"/>
            <person name="Harder C.B."/>
            <person name="Miyauchi S."/>
            <person name="Viragh M."/>
            <person name="Kuo A."/>
            <person name="Thoen E."/>
            <person name="Andreopoulos B."/>
            <person name="Lu D."/>
            <person name="Skrede I."/>
            <person name="Drula E."/>
            <person name="Henrissat B."/>
            <person name="Morin E."/>
            <person name="Kohler A."/>
            <person name="Barry K."/>
            <person name="LaButti K."/>
            <person name="Morin E."/>
            <person name="Salamov A."/>
            <person name="Lipzen A."/>
            <person name="Mereny Z."/>
            <person name="Hegedus B."/>
            <person name="Baldrian P."/>
            <person name="Stursova M."/>
            <person name="Weitz H."/>
            <person name="Taylor A."/>
            <person name="Grigoriev I.V."/>
            <person name="Nagy L.G."/>
            <person name="Martin F."/>
            <person name="Kauserud H."/>
        </authorList>
    </citation>
    <scope>NUCLEOTIDE SEQUENCE</scope>
    <source>
        <strain evidence="2">CBHHK067</strain>
    </source>
</reference>
<evidence type="ECO:0000313" key="3">
    <source>
        <dbReference type="Proteomes" id="UP001221757"/>
    </source>
</evidence>
<dbReference type="CDD" id="cd06558">
    <property type="entry name" value="crotonase-like"/>
    <property type="match status" value="1"/>
</dbReference>
<dbReference type="GO" id="GO:0006635">
    <property type="term" value="P:fatty acid beta-oxidation"/>
    <property type="evidence" value="ECO:0007669"/>
    <property type="project" value="TreeGrafter"/>
</dbReference>
<dbReference type="PANTHER" id="PTHR11941:SF54">
    <property type="entry name" value="ENOYL-COA HYDRATASE, MITOCHONDRIAL"/>
    <property type="match status" value="1"/>
</dbReference>
<name>A0AAD7G9D3_MYCRO</name>
<protein>
    <submittedName>
        <fullName evidence="2">ClpP/crotonase-like domain-containing protein</fullName>
    </submittedName>
</protein>
<dbReference type="InterPro" id="IPR001753">
    <property type="entry name" value="Enoyl-CoA_hydra/iso"/>
</dbReference>
<gene>
    <name evidence="2" type="ORF">B0H17DRAFT_1209613</name>
</gene>
<proteinExistence type="predicted"/>
<dbReference type="SUPFAM" id="SSF52096">
    <property type="entry name" value="ClpP/crotonase"/>
    <property type="match status" value="1"/>
</dbReference>
<feature type="chain" id="PRO_5042217470" evidence="1">
    <location>
        <begin position="20"/>
        <end position="211"/>
    </location>
</feature>
<dbReference type="PANTHER" id="PTHR11941">
    <property type="entry name" value="ENOYL-COA HYDRATASE-RELATED"/>
    <property type="match status" value="1"/>
</dbReference>
<dbReference type="Gene3D" id="3.90.226.10">
    <property type="entry name" value="2-enoyl-CoA Hydratase, Chain A, domain 1"/>
    <property type="match status" value="1"/>
</dbReference>
<dbReference type="EMBL" id="JARKIE010000186">
    <property type="protein sequence ID" value="KAJ7669649.1"/>
    <property type="molecule type" value="Genomic_DNA"/>
</dbReference>
<dbReference type="Proteomes" id="UP001221757">
    <property type="component" value="Unassembled WGS sequence"/>
</dbReference>
<feature type="signal peptide" evidence="1">
    <location>
        <begin position="1"/>
        <end position="19"/>
    </location>
</feature>
<dbReference type="Pfam" id="PF00378">
    <property type="entry name" value="ECH_1"/>
    <property type="match status" value="1"/>
</dbReference>
<dbReference type="GO" id="GO:0003824">
    <property type="term" value="F:catalytic activity"/>
    <property type="evidence" value="ECO:0007669"/>
    <property type="project" value="UniProtKB-ARBA"/>
</dbReference>
<comment type="caution">
    <text evidence="2">The sequence shown here is derived from an EMBL/GenBank/DDBJ whole genome shotgun (WGS) entry which is preliminary data.</text>
</comment>
<evidence type="ECO:0000256" key="1">
    <source>
        <dbReference type="SAM" id="SignalP"/>
    </source>
</evidence>
<sequence length="211" mass="22718">MFCALLSLALASFALLASAARYPSYGTLQTINSSGVLNVMINNTYSSVNLFDLHIQSDLANLIETLQANDTDIRVAVFSSANKDSFLAHININYFLPGYESPLPQFDPGLPGMVFPDALLWNITQLPQATIAVIEGFLMACDMRFASTSPSVILSQLETSLGANPGAAGAMYLSHLIGRGRTFEYVLSSYDVDAVTAERIGWINTAFATSS</sequence>
<keyword evidence="3" id="KW-1185">Reference proteome</keyword>
<dbReference type="InterPro" id="IPR029045">
    <property type="entry name" value="ClpP/crotonase-like_dom_sf"/>
</dbReference>
<accession>A0AAD7G9D3</accession>
<organism evidence="2 3">
    <name type="scientific">Mycena rosella</name>
    <name type="common">Pink bonnet</name>
    <name type="synonym">Agaricus rosellus</name>
    <dbReference type="NCBI Taxonomy" id="1033263"/>
    <lineage>
        <taxon>Eukaryota</taxon>
        <taxon>Fungi</taxon>
        <taxon>Dikarya</taxon>
        <taxon>Basidiomycota</taxon>
        <taxon>Agaricomycotina</taxon>
        <taxon>Agaricomycetes</taxon>
        <taxon>Agaricomycetidae</taxon>
        <taxon>Agaricales</taxon>
        <taxon>Marasmiineae</taxon>
        <taxon>Mycenaceae</taxon>
        <taxon>Mycena</taxon>
    </lineage>
</organism>
<evidence type="ECO:0000313" key="2">
    <source>
        <dbReference type="EMBL" id="KAJ7669649.1"/>
    </source>
</evidence>
<dbReference type="AlphaFoldDB" id="A0AAD7G9D3"/>
<keyword evidence="1" id="KW-0732">Signal</keyword>